<evidence type="ECO:0000256" key="1">
    <source>
        <dbReference type="ARBA" id="ARBA00004651"/>
    </source>
</evidence>
<dbReference type="OMA" id="NFFHREH"/>
<keyword evidence="6 8" id="KW-0472">Membrane</keyword>
<gene>
    <name evidence="9" type="ORF">AND_007140</name>
</gene>
<evidence type="ECO:0000313" key="10">
    <source>
        <dbReference type="EnsemblMetazoa" id="ADAC007140-PA"/>
    </source>
</evidence>
<dbReference type="AlphaFoldDB" id="W5J9Q4"/>
<name>W5J9Q4_ANODA</name>
<feature type="transmembrane region" description="Helical" evidence="8">
    <location>
        <begin position="121"/>
        <end position="146"/>
    </location>
</feature>
<reference evidence="9" key="2">
    <citation type="submission" date="2010-05" db="EMBL/GenBank/DDBJ databases">
        <authorList>
            <person name="Almeida L.G."/>
            <person name="Nicolas M.F."/>
            <person name="Souza R.C."/>
            <person name="Vasconcelos A.T.R."/>
        </authorList>
    </citation>
    <scope>NUCLEOTIDE SEQUENCE</scope>
</reference>
<dbReference type="Pfam" id="PF06151">
    <property type="entry name" value="Trehalose_recp"/>
    <property type="match status" value="1"/>
</dbReference>
<comment type="similarity">
    <text evidence="2">Belongs to the insect chemoreceptor superfamily. Gustatory receptor (GR) family. Gr5a subfamily.</text>
</comment>
<evidence type="ECO:0000256" key="7">
    <source>
        <dbReference type="ARBA" id="ARBA00023170"/>
    </source>
</evidence>
<evidence type="ECO:0000313" key="11">
    <source>
        <dbReference type="Proteomes" id="UP000000673"/>
    </source>
</evidence>
<sequence length="470" mass="53836">MSARTEVTPIKRLTTTERGSTTSTAVVVLDGPGIIGHQQGPLNRTASRVMECSTHEALWPVICVGQIFSLMPIIRYTGPDPRDVTFRVRSVRFWYALLTLLLLLTFLAMLTIYTANGSGSFGMSAASAIVYYAIIVFFMLELMMLARNWSTIMGRWYEDELVFRSAPYLPPAGALPLNRKIPLIAFGIIALAFLEDTLNFVSVYQLNALHIRYCDHRDGFWKNFFHREHPYVLAAIHGYHPVVGWTIELTMRVAKFTWHYVDVFIICLAVCLQRRYVQYNERLERLGGQPQPTGVWRELRLHFVRLTELVRFLDGRFSRLILASCANNMFFITVQLFNSFDLKPTTTTTVYFWYSLVFLMGRCFLMLFIVSSVSVAASAPLESLRHFPSSNWNLDLKRLCDAAACSDNALSGQRFFFIRRPLILATQSITYRVRLLFFSSCQMAGTIITYELVLLDQVKKVPDNTRDCTF</sequence>
<keyword evidence="7 9" id="KW-0675">Receptor</keyword>
<evidence type="ECO:0000256" key="2">
    <source>
        <dbReference type="ARBA" id="ARBA00005327"/>
    </source>
</evidence>
<reference evidence="9" key="3">
    <citation type="journal article" date="2013" name="Nucleic Acids Res.">
        <title>The genome of Anopheles darlingi, the main neotropical malaria vector.</title>
        <authorList>
            <person name="Marinotti O."/>
            <person name="Cerqueira G.C."/>
            <person name="de Almeida L.G."/>
            <person name="Ferro M.I."/>
            <person name="Loreto E.L."/>
            <person name="Zaha A."/>
            <person name="Teixeira S.M."/>
            <person name="Wespiser A.R."/>
            <person name="Almeida E Silva A."/>
            <person name="Schlindwein A.D."/>
            <person name="Pacheco A.C."/>
            <person name="Silva A.L."/>
            <person name="Graveley B.R."/>
            <person name="Walenz B.P."/>
            <person name="Lima Bde A."/>
            <person name="Ribeiro C.A."/>
            <person name="Nunes-Silva C.G."/>
            <person name="de Carvalho C.R."/>
            <person name="Soares C.M."/>
            <person name="de Menezes C.B."/>
            <person name="Matiolli C."/>
            <person name="Caffrey D."/>
            <person name="Araujo D.A."/>
            <person name="de Oliveira D.M."/>
            <person name="Golenbock D."/>
            <person name="Grisard E.C."/>
            <person name="Fantinatti-Garboggini F."/>
            <person name="de Carvalho F.M."/>
            <person name="Barcellos F.G."/>
            <person name="Prosdocimi F."/>
            <person name="May G."/>
            <person name="Azevedo Junior G.M."/>
            <person name="Guimaraes G.M."/>
            <person name="Goldman G.H."/>
            <person name="Padilha I.Q."/>
            <person name="Batista Jda S."/>
            <person name="Ferro J.A."/>
            <person name="Ribeiro J.M."/>
            <person name="Fietto J.L."/>
            <person name="Dabbas K.M."/>
            <person name="Cerdeira L."/>
            <person name="Agnez-Lima L.F."/>
            <person name="Brocchi M."/>
            <person name="de Carvalho M.O."/>
            <person name="Teixeira Mde M."/>
            <person name="Diniz Maia Mde M."/>
            <person name="Goldman M.H."/>
            <person name="Cruz Schneider M.P."/>
            <person name="Felipe M.S."/>
            <person name="Hungria M."/>
            <person name="Nicolas M.F."/>
            <person name="Pereira M."/>
            <person name="Montes M.A."/>
            <person name="Cantao M.E."/>
            <person name="Vincentz M."/>
            <person name="Rafael M.S."/>
            <person name="Silverman N."/>
            <person name="Stoco P.H."/>
            <person name="Souza R.C."/>
            <person name="Vicentini R."/>
            <person name="Gazzinelli R.T."/>
            <person name="Neves Rde O."/>
            <person name="Silva R."/>
            <person name="Astolfi-Filho S."/>
            <person name="Maciel T.E."/>
            <person name="Urmenyi T.P."/>
            <person name="Tadei W.P."/>
            <person name="Camargo E.P."/>
            <person name="de Vasconcelos A.T."/>
        </authorList>
    </citation>
    <scope>NUCLEOTIDE SEQUENCE</scope>
</reference>
<dbReference type="VEuPathDB" id="VectorBase:ADAC007140"/>
<dbReference type="Proteomes" id="UP000000673">
    <property type="component" value="Unassembled WGS sequence"/>
</dbReference>
<evidence type="ECO:0000256" key="3">
    <source>
        <dbReference type="ARBA" id="ARBA00022475"/>
    </source>
</evidence>
<keyword evidence="11" id="KW-1185">Reference proteome</keyword>
<proteinExistence type="inferred from homology"/>
<dbReference type="PANTHER" id="PTHR21421:SF35">
    <property type="entry name" value="GUSTATORY RECEPTOR FOR SUGAR TASTE 64B-RELATED"/>
    <property type="match status" value="1"/>
</dbReference>
<dbReference type="GO" id="GO:0033041">
    <property type="term" value="F:sweet taste receptor activity"/>
    <property type="evidence" value="ECO:0007669"/>
    <property type="project" value="TreeGrafter"/>
</dbReference>
<reference evidence="10" key="4">
    <citation type="submission" date="2015-06" db="UniProtKB">
        <authorList>
            <consortium name="EnsemblMetazoa"/>
        </authorList>
    </citation>
    <scope>IDENTIFICATION</scope>
</reference>
<evidence type="ECO:0000256" key="5">
    <source>
        <dbReference type="ARBA" id="ARBA00022989"/>
    </source>
</evidence>
<organism evidence="9">
    <name type="scientific">Anopheles darlingi</name>
    <name type="common">Mosquito</name>
    <dbReference type="NCBI Taxonomy" id="43151"/>
    <lineage>
        <taxon>Eukaryota</taxon>
        <taxon>Metazoa</taxon>
        <taxon>Ecdysozoa</taxon>
        <taxon>Arthropoda</taxon>
        <taxon>Hexapoda</taxon>
        <taxon>Insecta</taxon>
        <taxon>Pterygota</taxon>
        <taxon>Neoptera</taxon>
        <taxon>Endopterygota</taxon>
        <taxon>Diptera</taxon>
        <taxon>Nematocera</taxon>
        <taxon>Culicoidea</taxon>
        <taxon>Culicidae</taxon>
        <taxon>Anophelinae</taxon>
        <taxon>Anopheles</taxon>
    </lineage>
</organism>
<dbReference type="EnsemblMetazoa" id="ADAC007140-RA">
    <property type="protein sequence ID" value="ADAC007140-PA"/>
    <property type="gene ID" value="ADAC007140"/>
</dbReference>
<dbReference type="EMBL" id="ADMH02001746">
    <property type="protein sequence ID" value="ETN61197.1"/>
    <property type="molecule type" value="Genomic_DNA"/>
</dbReference>
<dbReference type="HOGENOM" id="CLU_043581_1_0_1"/>
<evidence type="ECO:0000256" key="8">
    <source>
        <dbReference type="SAM" id="Phobius"/>
    </source>
</evidence>
<keyword evidence="5 8" id="KW-1133">Transmembrane helix</keyword>
<dbReference type="GO" id="GO:0005886">
    <property type="term" value="C:plasma membrane"/>
    <property type="evidence" value="ECO:0007669"/>
    <property type="project" value="UniProtKB-SubCell"/>
</dbReference>
<evidence type="ECO:0000256" key="4">
    <source>
        <dbReference type="ARBA" id="ARBA00022692"/>
    </source>
</evidence>
<dbReference type="PIRSF" id="PIRSF038981">
    <property type="entry name" value="GRP"/>
    <property type="match status" value="1"/>
</dbReference>
<feature type="transmembrane region" description="Helical" evidence="8">
    <location>
        <begin position="94"/>
        <end position="115"/>
    </location>
</feature>
<evidence type="ECO:0000256" key="6">
    <source>
        <dbReference type="ARBA" id="ARBA00023136"/>
    </source>
</evidence>
<evidence type="ECO:0000313" key="9">
    <source>
        <dbReference type="EMBL" id="ETN61197.1"/>
    </source>
</evidence>
<dbReference type="VEuPathDB" id="VectorBase:ADAR2_008737"/>
<protein>
    <submittedName>
        <fullName evidence="9">Gustatory receptor</fullName>
    </submittedName>
</protein>
<reference evidence="9 11" key="1">
    <citation type="journal article" date="2010" name="BMC Genomics">
        <title>Combination of measures distinguishes pre-miRNAs from other stem-loops in the genome of the newly sequenced Anopheles darlingi.</title>
        <authorList>
            <person name="Mendes N.D."/>
            <person name="Freitas A.T."/>
            <person name="Vasconcelos A.T."/>
            <person name="Sagot M.F."/>
        </authorList>
    </citation>
    <scope>NUCLEOTIDE SEQUENCE</scope>
</reference>
<keyword evidence="4 8" id="KW-0812">Transmembrane</keyword>
<keyword evidence="3" id="KW-1003">Cell membrane</keyword>
<comment type="subcellular location">
    <subcellularLocation>
        <location evidence="1">Cell membrane</location>
        <topology evidence="1">Multi-pass membrane protein</topology>
    </subcellularLocation>
</comment>
<dbReference type="InterPro" id="IPR009318">
    <property type="entry name" value="Gustatory_rcpt"/>
</dbReference>
<feature type="transmembrane region" description="Helical" evidence="8">
    <location>
        <begin position="320"/>
        <end position="340"/>
    </location>
</feature>
<dbReference type="eggNOG" id="ENOG502TCY5">
    <property type="taxonomic scope" value="Eukaryota"/>
</dbReference>
<dbReference type="PANTHER" id="PTHR21421">
    <property type="entry name" value="GUSTATORY RECEPTOR"/>
    <property type="match status" value="1"/>
</dbReference>
<feature type="transmembrane region" description="Helical" evidence="8">
    <location>
        <begin position="352"/>
        <end position="377"/>
    </location>
</feature>
<accession>W5J9Q4</accession>
<dbReference type="STRING" id="43151.W5J9Q4"/>